<comment type="similarity">
    <text evidence="1">Belongs to the GAMAD family.</text>
</comment>
<feature type="region of interest" description="Disordered" evidence="2">
    <location>
        <begin position="346"/>
        <end position="382"/>
    </location>
</feature>
<feature type="compositionally biased region" description="Low complexity" evidence="2">
    <location>
        <begin position="1008"/>
        <end position="1023"/>
    </location>
</feature>
<feature type="compositionally biased region" description="Polar residues" evidence="2">
    <location>
        <begin position="1223"/>
        <end position="1241"/>
    </location>
</feature>
<feature type="compositionally biased region" description="Polar residues" evidence="2">
    <location>
        <begin position="968"/>
        <end position="981"/>
    </location>
</feature>
<dbReference type="Pfam" id="PF03259">
    <property type="entry name" value="Robl_LC7"/>
    <property type="match status" value="1"/>
</dbReference>
<dbReference type="STRING" id="246404.A0A507EK51"/>
<feature type="region of interest" description="Disordered" evidence="2">
    <location>
        <begin position="87"/>
        <end position="114"/>
    </location>
</feature>
<sequence length="1717" mass="184149">MNKATKKEPAPNFSATASTAQLSKSISEIAAIATHSNDYDLDYIPRAIYNNPVEELLLREEGASGRLRKPRERVEPVVSRFNGYMASQSSTPTISRSHSRAGSLKPSQQKLKGAPTAYKATPQNSDEYLFGGSSYNEFETFDDGMDPEDGRQVVLTELGLEIIAPVYVATVPPLNKANIANPADDPVHCLGRHKALARVYPRTVRMATWKNTLAVSSQDVIHSAHASCIAMNSKTLRLSKEYTLRYQKPTHPSATNPNLTATATVIRRSGLSFRGRGVLERNAQKGLVPGMGAQSKMDSHFAKAIEKERVYNSEGTLAAFEGLSMVSSPVKGTMMMSAAERRRFRKDSANQSPDLSNLGFKSPMFADLPADSPAKTTEPSPSRVKVIPTLDLGEEVDAWASVAAAPKTPSSAGNIANEEKTSLDSIQQNQPLTDSDEWLAAEKKQLYNEWGRRGSGASMRQPEMASESIPVRDMDTKTSEPPAESAIAPTKEDKKEASYLKLLERQSMVTEPDREPSEMDSNPILDSFKTMLSKSREELAASTKSLSSETASLPVARPRTPIAALAIDGLEEPNWGEPVIMPVAEPVNGCESKPFASENKGQTNDKVVPEPVSQQQTPKSSRTSQDSLKQAAVLQKGSIVTETDILMNAWAAESKEIVTAASNPLAPSETVIPAETRSTPSKAVEESIHSQRESATQKKATQDASISSTSANHSRESVTSAPRDVSTGERKSSKIFHFSSKSASTSSSSLFLKLRSGHDRDQDSKTNSNSETRASDEVLKSSLNESKPASLKPSMDCLQEEEADHSSGTAQKKHMSTKSLTSGMKAVVDKMTGSSASSHHSVSAESQKSVKTSRSELESSIQRDPESKSAKSSRQSLKASFMTEKPGVTDSESPIHKPKTSESRKASSDALTSKSSPNVDPQPESPTNASIHLPASTVQEPVNSIKASTPMNAQTAMHEIKPREQTSKESIASQKSGSVVSGDQVPVTAPASSKVAPLPSAAAPPTPDASSKPSLSSKISLNSGQDSRPVSTKASVASLSKDRSKDGEFNNPMKAPIAPKSEENVHVAPVPTVEEIKTPIVKATPVAQVLKPASTESLGKDTRTSRTEMAAVSVPKADEPKHAGEQSKSKDSLAKDAPTAVPINKAVDSKAASISSDSKKSLLNMAVEKKEAPQKKSASSDPVYPSGANTAASANSVGGQDQPASKTPAVITAVLSPIDKPQSMATPTEASSIKLEQNTGLSEPPKAQAIAAVVLPPVNPTAIDPAPKKSKFMNAMDQMKADELAASTRQPTINTQNNVLSKSRESGVYDEAVSPKELWAAQPGAFRSSNHNLTAALGQEKSRSSITSTVGKSSAIPVTAAPAKVEAVSGVTLQPTPAEKEKLRLQEKVKTETVTAVANQNNVSTESATQVKKKPDEQAAKVVMPSAEEMLVDAVHEKSKCQLRLDNMQLACVDKKSNKPVFPQLELRRIVKAECTAGKTDVKVYACVPREKGKSGSKFRELEFTLEGGPEKAKAWVEGLMKLVYGAVSPEKAISRKVLCLVDRFEKEPPKLVEKYMKPVWSVVSKDVEIKLVQFSELSVSNAITDEEWHNISNVIVMSTEFAPKMLQILVRNGYADGPADLPVEADPVDAALTILKSCLGKTKSRQVHSEVEETIKRLSSHKGVEGIVIVNMEGIPIRTTLEPDKTIQHAALITQLAAKARSVVRDLDPQVNLSCS</sequence>
<feature type="compositionally biased region" description="Low complexity" evidence="2">
    <location>
        <begin position="834"/>
        <end position="849"/>
    </location>
</feature>
<evidence type="ECO:0000256" key="1">
    <source>
        <dbReference type="ARBA" id="ARBA00007191"/>
    </source>
</evidence>
<keyword evidence="5" id="KW-1185">Reference proteome</keyword>
<accession>A0A507EK51</accession>
<feature type="domain" description="Roadblock/LAMTOR2" evidence="3">
    <location>
        <begin position="1652"/>
        <end position="1709"/>
    </location>
</feature>
<feature type="compositionally biased region" description="Basic and acidic residues" evidence="2">
    <location>
        <begin position="893"/>
        <end position="907"/>
    </location>
</feature>
<protein>
    <recommendedName>
        <fullName evidence="3">Roadblock/LAMTOR2 domain-containing protein</fullName>
    </recommendedName>
</protein>
<feature type="region of interest" description="Disordered" evidence="2">
    <location>
        <begin position="1091"/>
        <end position="1206"/>
    </location>
</feature>
<dbReference type="SUPFAM" id="SSF103196">
    <property type="entry name" value="Roadblock/LC7 domain"/>
    <property type="match status" value="1"/>
</dbReference>
<name>A0A507EK51_9FUNG</name>
<comment type="caution">
    <text evidence="4">The sequence shown here is derived from an EMBL/GenBank/DDBJ whole genome shotgun (WGS) entry which is preliminary data.</text>
</comment>
<feature type="region of interest" description="Disordered" evidence="2">
    <location>
        <begin position="585"/>
        <end position="632"/>
    </location>
</feature>
<feature type="compositionally biased region" description="Low complexity" evidence="2">
    <location>
        <begin position="735"/>
        <end position="754"/>
    </location>
</feature>
<dbReference type="Gene3D" id="3.30.450.30">
    <property type="entry name" value="Dynein light chain 2a, cytoplasmic"/>
    <property type="match status" value="1"/>
</dbReference>
<feature type="compositionally biased region" description="Polar residues" evidence="2">
    <location>
        <begin position="612"/>
        <end position="628"/>
    </location>
</feature>
<feature type="region of interest" description="Disordered" evidence="2">
    <location>
        <begin position="505"/>
        <end position="524"/>
    </location>
</feature>
<feature type="region of interest" description="Disordered" evidence="2">
    <location>
        <begin position="452"/>
        <end position="495"/>
    </location>
</feature>
<feature type="compositionally biased region" description="Polar residues" evidence="2">
    <location>
        <begin position="1187"/>
        <end position="1205"/>
    </location>
</feature>
<feature type="region of interest" description="Disordered" evidence="2">
    <location>
        <begin position="661"/>
        <end position="1063"/>
    </location>
</feature>
<dbReference type="InterPro" id="IPR004942">
    <property type="entry name" value="Roadblock/LAMTOR2_dom"/>
</dbReference>
<evidence type="ECO:0000313" key="4">
    <source>
        <dbReference type="EMBL" id="TPX63570.1"/>
    </source>
</evidence>
<feature type="compositionally biased region" description="Low complexity" evidence="2">
    <location>
        <begin position="1145"/>
        <end position="1156"/>
    </location>
</feature>
<reference evidence="4 5" key="1">
    <citation type="journal article" date="2019" name="Sci. Rep.">
        <title>Comparative genomics of chytrid fungi reveal insights into the obligate biotrophic and pathogenic lifestyle of Synchytrium endobioticum.</title>
        <authorList>
            <person name="van de Vossenberg B.T.L.H."/>
            <person name="Warris S."/>
            <person name="Nguyen H.D.T."/>
            <person name="van Gent-Pelzer M.P.E."/>
            <person name="Joly D.L."/>
            <person name="van de Geest H.C."/>
            <person name="Bonants P.J.M."/>
            <person name="Smith D.S."/>
            <person name="Levesque C.A."/>
            <person name="van der Lee T.A.J."/>
        </authorList>
    </citation>
    <scope>NUCLEOTIDE SEQUENCE [LARGE SCALE GENOMIC DNA]</scope>
    <source>
        <strain evidence="4 5">CBS 675.73</strain>
    </source>
</reference>
<feature type="compositionally biased region" description="Basic and acidic residues" evidence="2">
    <location>
        <begin position="853"/>
        <end position="869"/>
    </location>
</feature>
<dbReference type="EMBL" id="QEAP01000599">
    <property type="protein sequence ID" value="TPX63570.1"/>
    <property type="molecule type" value="Genomic_DNA"/>
</dbReference>
<evidence type="ECO:0000259" key="3">
    <source>
        <dbReference type="Pfam" id="PF03259"/>
    </source>
</evidence>
<feature type="compositionally biased region" description="Polar residues" evidence="2">
    <location>
        <begin position="1024"/>
        <end position="1038"/>
    </location>
</feature>
<gene>
    <name evidence="4" type="ORF">CcCBS67573_g08643</name>
</gene>
<feature type="compositionally biased region" description="Basic and acidic residues" evidence="2">
    <location>
        <begin position="683"/>
        <end position="696"/>
    </location>
</feature>
<feature type="compositionally biased region" description="Polar residues" evidence="2">
    <location>
        <begin position="87"/>
        <end position="96"/>
    </location>
</feature>
<evidence type="ECO:0000256" key="2">
    <source>
        <dbReference type="SAM" id="MobiDB-lite"/>
    </source>
</evidence>
<dbReference type="OrthoDB" id="2162524at2759"/>
<feature type="compositionally biased region" description="Basic and acidic residues" evidence="2">
    <location>
        <begin position="958"/>
        <end position="967"/>
    </location>
</feature>
<proteinExistence type="inferred from homology"/>
<feature type="compositionally biased region" description="Basic and acidic residues" evidence="2">
    <location>
        <begin position="1116"/>
        <end position="1134"/>
    </location>
</feature>
<feature type="region of interest" description="Disordered" evidence="2">
    <location>
        <begin position="1218"/>
        <end position="1244"/>
    </location>
</feature>
<feature type="compositionally biased region" description="Low complexity" evidence="2">
    <location>
        <begin position="989"/>
        <end position="1001"/>
    </location>
</feature>
<feature type="compositionally biased region" description="Polar residues" evidence="2">
    <location>
        <begin position="909"/>
        <end position="955"/>
    </location>
</feature>
<evidence type="ECO:0000313" key="5">
    <source>
        <dbReference type="Proteomes" id="UP000320333"/>
    </source>
</evidence>
<dbReference type="PANTHER" id="PTHR10779">
    <property type="entry name" value="DYNEIN LIGHT CHAIN ROADBLOCK"/>
    <property type="match status" value="1"/>
</dbReference>
<organism evidence="4 5">
    <name type="scientific">Chytriomyces confervae</name>
    <dbReference type="NCBI Taxonomy" id="246404"/>
    <lineage>
        <taxon>Eukaryota</taxon>
        <taxon>Fungi</taxon>
        <taxon>Fungi incertae sedis</taxon>
        <taxon>Chytridiomycota</taxon>
        <taxon>Chytridiomycota incertae sedis</taxon>
        <taxon>Chytridiomycetes</taxon>
        <taxon>Chytridiales</taxon>
        <taxon>Chytriomycetaceae</taxon>
        <taxon>Chytriomyces</taxon>
    </lineage>
</organism>
<feature type="compositionally biased region" description="Polar residues" evidence="2">
    <location>
        <begin position="697"/>
        <end position="720"/>
    </location>
</feature>
<dbReference type="Proteomes" id="UP000320333">
    <property type="component" value="Unassembled WGS sequence"/>
</dbReference>